<evidence type="ECO:0000259" key="1">
    <source>
        <dbReference type="PROSITE" id="PS50181"/>
    </source>
</evidence>
<dbReference type="Pfam" id="PF00646">
    <property type="entry name" value="F-box"/>
    <property type="match status" value="1"/>
</dbReference>
<dbReference type="PROSITE" id="PS50181">
    <property type="entry name" value="FBOX"/>
    <property type="match status" value="1"/>
</dbReference>
<proteinExistence type="predicted"/>
<dbReference type="AlphaFoldDB" id="A0A2T7CVA0"/>
<dbReference type="STRING" id="1504633.A0A2T7CVA0"/>
<feature type="domain" description="F-box" evidence="1">
    <location>
        <begin position="9"/>
        <end position="56"/>
    </location>
</feature>
<dbReference type="SUPFAM" id="SSF81383">
    <property type="entry name" value="F-box domain"/>
    <property type="match status" value="1"/>
</dbReference>
<dbReference type="PANTHER" id="PTHR34223:SF98">
    <property type="entry name" value="OS04G0440901 PROTEIN"/>
    <property type="match status" value="1"/>
</dbReference>
<dbReference type="InterPro" id="IPR001810">
    <property type="entry name" value="F-box_dom"/>
</dbReference>
<dbReference type="InterPro" id="IPR036047">
    <property type="entry name" value="F-box-like_dom_sf"/>
</dbReference>
<dbReference type="CDD" id="cd22160">
    <property type="entry name" value="F-box_AtFBL13-like"/>
    <property type="match status" value="1"/>
</dbReference>
<reference evidence="2 3" key="1">
    <citation type="submission" date="2018-04" db="EMBL/GenBank/DDBJ databases">
        <title>WGS assembly of Panicum hallii var. hallii HAL2.</title>
        <authorList>
            <person name="Lovell J."/>
            <person name="Jenkins J."/>
            <person name="Lowry D."/>
            <person name="Mamidi S."/>
            <person name="Sreedasyam A."/>
            <person name="Weng X."/>
            <person name="Barry K."/>
            <person name="Bonette J."/>
            <person name="Campitelli B."/>
            <person name="Daum C."/>
            <person name="Gordon S."/>
            <person name="Gould B."/>
            <person name="Lipzen A."/>
            <person name="MacQueen A."/>
            <person name="Palacio-Mejia J."/>
            <person name="Plott C."/>
            <person name="Shakirov E."/>
            <person name="Shu S."/>
            <person name="Yoshinaga Y."/>
            <person name="Zane M."/>
            <person name="Rokhsar D."/>
            <person name="Grimwood J."/>
            <person name="Schmutz J."/>
            <person name="Juenger T."/>
        </authorList>
    </citation>
    <scope>NUCLEOTIDE SEQUENCE [LARGE SCALE GENOMIC DNA]</scope>
    <source>
        <strain evidence="3">cv. HAL2</strain>
    </source>
</reference>
<dbReference type="InterPro" id="IPR053781">
    <property type="entry name" value="F-box_AtFBL13-like"/>
</dbReference>
<dbReference type="Proteomes" id="UP000244336">
    <property type="component" value="Chromosome 7"/>
</dbReference>
<name>A0A2T7CVA0_9POAL</name>
<dbReference type="EMBL" id="CM009755">
    <property type="protein sequence ID" value="PUZ47254.1"/>
    <property type="molecule type" value="Genomic_DNA"/>
</dbReference>
<dbReference type="InterPro" id="IPR053197">
    <property type="entry name" value="F-box_SCFL_complex_component"/>
</dbReference>
<evidence type="ECO:0000313" key="3">
    <source>
        <dbReference type="Proteomes" id="UP000244336"/>
    </source>
</evidence>
<accession>A0A2T7CVA0</accession>
<gene>
    <name evidence="2" type="ORF">GQ55_7G149900</name>
</gene>
<protein>
    <recommendedName>
        <fullName evidence="1">F-box domain-containing protein</fullName>
    </recommendedName>
</protein>
<dbReference type="PANTHER" id="PTHR34223">
    <property type="entry name" value="OS11G0201299 PROTEIN"/>
    <property type="match status" value="1"/>
</dbReference>
<dbReference type="Gene3D" id="1.20.1280.50">
    <property type="match status" value="1"/>
</dbReference>
<dbReference type="Gramene" id="PUZ47254">
    <property type="protein sequence ID" value="PUZ47254"/>
    <property type="gene ID" value="GQ55_7G149900"/>
</dbReference>
<dbReference type="OrthoDB" id="677997at2759"/>
<sequence length="201" mass="23327">MAAAAKWARDRLSALPDELLHRVLSFLPAQEGVRTTVLSKRWTDLWRSVPRIILDFFNFRRGSREDWTKGWKRMEDFTNNILMLHRAPRLDAFRLNAFFEHHDEHRHRSMGPGPIDEEPLDAQDYQVYRKSREDYEENPDVFVIRAPSLVSLHLDIPFSLGAGKSLVRARISLERGELSPRSEAMLLGSPFSVISFELKGL</sequence>
<evidence type="ECO:0000313" key="2">
    <source>
        <dbReference type="EMBL" id="PUZ47254.1"/>
    </source>
</evidence>
<keyword evidence="3" id="KW-1185">Reference proteome</keyword>
<organism evidence="2 3">
    <name type="scientific">Panicum hallii var. hallii</name>
    <dbReference type="NCBI Taxonomy" id="1504633"/>
    <lineage>
        <taxon>Eukaryota</taxon>
        <taxon>Viridiplantae</taxon>
        <taxon>Streptophyta</taxon>
        <taxon>Embryophyta</taxon>
        <taxon>Tracheophyta</taxon>
        <taxon>Spermatophyta</taxon>
        <taxon>Magnoliopsida</taxon>
        <taxon>Liliopsida</taxon>
        <taxon>Poales</taxon>
        <taxon>Poaceae</taxon>
        <taxon>PACMAD clade</taxon>
        <taxon>Panicoideae</taxon>
        <taxon>Panicodae</taxon>
        <taxon>Paniceae</taxon>
        <taxon>Panicinae</taxon>
        <taxon>Panicum</taxon>
        <taxon>Panicum sect. Panicum</taxon>
    </lineage>
</organism>